<gene>
    <name evidence="3" type="ORF">CcCBS67573_g04427</name>
</gene>
<feature type="region of interest" description="Disordered" evidence="1">
    <location>
        <begin position="364"/>
        <end position="386"/>
    </location>
</feature>
<proteinExistence type="predicted"/>
<dbReference type="OrthoDB" id="67155at2759"/>
<reference evidence="3 4" key="1">
    <citation type="journal article" date="2019" name="Sci. Rep.">
        <title>Comparative genomics of chytrid fungi reveal insights into the obligate biotrophic and pathogenic lifestyle of Synchytrium endobioticum.</title>
        <authorList>
            <person name="van de Vossenberg B.T.L.H."/>
            <person name="Warris S."/>
            <person name="Nguyen H.D.T."/>
            <person name="van Gent-Pelzer M.P.E."/>
            <person name="Joly D.L."/>
            <person name="van de Geest H.C."/>
            <person name="Bonants P.J.M."/>
            <person name="Smith D.S."/>
            <person name="Levesque C.A."/>
            <person name="van der Lee T.A.J."/>
        </authorList>
    </citation>
    <scope>NUCLEOTIDE SEQUENCE [LARGE SCALE GENOMIC DNA]</scope>
    <source>
        <strain evidence="3 4">CBS 675.73</strain>
    </source>
</reference>
<feature type="domain" description="ELMO" evidence="2">
    <location>
        <begin position="175"/>
        <end position="329"/>
    </location>
</feature>
<protein>
    <recommendedName>
        <fullName evidence="2">ELMO domain-containing protein</fullName>
    </recommendedName>
</protein>
<evidence type="ECO:0000259" key="2">
    <source>
        <dbReference type="PROSITE" id="PS51335"/>
    </source>
</evidence>
<dbReference type="AlphaFoldDB" id="A0A507FG86"/>
<dbReference type="STRING" id="246404.A0A507FG86"/>
<dbReference type="PROSITE" id="PS51335">
    <property type="entry name" value="ELMO"/>
    <property type="match status" value="1"/>
</dbReference>
<dbReference type="Proteomes" id="UP000320333">
    <property type="component" value="Unassembled WGS sequence"/>
</dbReference>
<dbReference type="InterPro" id="IPR050868">
    <property type="entry name" value="ELMO_domain-containing"/>
</dbReference>
<comment type="caution">
    <text evidence="3">The sequence shown here is derived from an EMBL/GenBank/DDBJ whole genome shotgun (WGS) entry which is preliminary data.</text>
</comment>
<evidence type="ECO:0000256" key="1">
    <source>
        <dbReference type="SAM" id="MobiDB-lite"/>
    </source>
</evidence>
<dbReference type="PANTHER" id="PTHR12771:SF51">
    <property type="entry name" value="LD01482P"/>
    <property type="match status" value="1"/>
</dbReference>
<sequence>MSFWMIHGGTKHALRIMSVICSSSILLYLYKKTKAVVRYFSHTSELLRIVSVYSKPLTATDSAYVPSAHRLLYRIGDLAFYCVLQSVNLMRIACETDQSLLYSKMLLVERRYIESDQKNTSDAYIGRILTKKLFRELSPEATLLKQSIKIISDSFKLLHKLNELAATKYDTNSKTHEKMLTDFWECAMPNEQLFQRNSKQWQFLGFQGDDPATDFRGMGILGLENLIYYARTHPDSFQRVLANSHHPKAWFSMAIVGINISSFVLSMHRQRLLQKFFYKYGVSKDIYHELYCFIFDAFESRWTSQNESLTVMDFERFFKQFRAEFEVRIVSDEIHSGEVFVLDEGSSVLSYNRKIGEGVVGQGIASGSGKRAALESSPATVHAKKD</sequence>
<keyword evidence="4" id="KW-1185">Reference proteome</keyword>
<dbReference type="Pfam" id="PF04727">
    <property type="entry name" value="ELMO_CED12"/>
    <property type="match status" value="1"/>
</dbReference>
<organism evidence="3 4">
    <name type="scientific">Chytriomyces confervae</name>
    <dbReference type="NCBI Taxonomy" id="246404"/>
    <lineage>
        <taxon>Eukaryota</taxon>
        <taxon>Fungi</taxon>
        <taxon>Fungi incertae sedis</taxon>
        <taxon>Chytridiomycota</taxon>
        <taxon>Chytridiomycota incertae sedis</taxon>
        <taxon>Chytridiomycetes</taxon>
        <taxon>Chytridiales</taxon>
        <taxon>Chytriomycetaceae</taxon>
        <taxon>Chytriomyces</taxon>
    </lineage>
</organism>
<dbReference type="InterPro" id="IPR006816">
    <property type="entry name" value="ELMO_dom"/>
</dbReference>
<accession>A0A507FG86</accession>
<evidence type="ECO:0000313" key="3">
    <source>
        <dbReference type="EMBL" id="TPX74318.1"/>
    </source>
</evidence>
<dbReference type="EMBL" id="QEAP01000132">
    <property type="protein sequence ID" value="TPX74318.1"/>
    <property type="molecule type" value="Genomic_DNA"/>
</dbReference>
<dbReference type="PANTHER" id="PTHR12771">
    <property type="entry name" value="ENGULFMENT AND CELL MOTILITY"/>
    <property type="match status" value="1"/>
</dbReference>
<name>A0A507FG86_9FUNG</name>
<evidence type="ECO:0000313" key="4">
    <source>
        <dbReference type="Proteomes" id="UP000320333"/>
    </source>
</evidence>